<keyword evidence="3 5" id="KW-0732">Signal</keyword>
<dbReference type="GO" id="GO:0017038">
    <property type="term" value="P:protein import"/>
    <property type="evidence" value="ECO:0007669"/>
    <property type="project" value="InterPro"/>
</dbReference>
<sequence>MRPCDLPPTSPWISDTDASLLATHLGRRMLLGTGGGIAAGILAAPLSALAQGAPAAGPGAAEITVDQARTAPIPIVIPALGGDAGALVSSVISGDLGNCGLFSPISGSLPVGVPDFGTYKSLGARALVSGSATTGGGGLRVEFRLWDVLTGQQIQGTAYTAGAGDARKIAHIIADVIYERLLGEKGYFNTRIAYIARSGPREHQTTRLAIMDQDGANSHYLSGGQWLTLTPRFSPTSDQLAFMSYANNRPRVYMLNLATGRQQLLGDFEGISFAPRFAPDGRAVILSATRGAGSDIYSVDLVTRAKRQITSSGAIDTSPCYSPDGSQIVFNSDRGGSPQLYIMSAGGGDARRISYGNGVYGSPVWSPRGDLIAFTRIANGSFSLGVMAPDGTGERIMTQGFTVESPTFCPNGRVIAFCRQTAAGAGGAGFSSGISTVDITGFHERAIPAGGASDPAWSPLNG</sequence>
<dbReference type="Gene3D" id="3.40.50.10070">
    <property type="entry name" value="TolB, N-terminal domain"/>
    <property type="match status" value="1"/>
</dbReference>
<dbReference type="PROSITE" id="PS51318">
    <property type="entry name" value="TAT"/>
    <property type="match status" value="1"/>
</dbReference>
<proteinExistence type="inferred from homology"/>
<name>A9HB04_GLUDA</name>
<dbReference type="InterPro" id="IPR011659">
    <property type="entry name" value="WD40"/>
</dbReference>
<comment type="subunit">
    <text evidence="5">The Tol-Pal system is composed of five core proteins: the inner membrane proteins TolA, TolQ and TolR, the periplasmic protein TolB and the outer membrane protein Pal. They form a network linking the inner and outer membranes and the peptidoglycan layer.</text>
</comment>
<gene>
    <name evidence="5 7" type="primary">tolB</name>
    <name evidence="7" type="ordered locus">GDI0806</name>
</gene>
<comment type="subcellular location">
    <subcellularLocation>
        <location evidence="1 5">Periplasm</location>
    </subcellularLocation>
</comment>
<dbReference type="OrthoDB" id="9802240at2"/>
<dbReference type="HAMAP" id="MF_00671">
    <property type="entry name" value="TolB"/>
    <property type="match status" value="1"/>
</dbReference>
<dbReference type="PANTHER" id="PTHR36842">
    <property type="entry name" value="PROTEIN TOLB HOMOLOG"/>
    <property type="match status" value="1"/>
</dbReference>
<dbReference type="InterPro" id="IPR006311">
    <property type="entry name" value="TAT_signal"/>
</dbReference>
<dbReference type="SUPFAM" id="SSF69304">
    <property type="entry name" value="Tricorn protease N-terminal domain"/>
    <property type="match status" value="1"/>
</dbReference>
<evidence type="ECO:0000256" key="1">
    <source>
        <dbReference type="ARBA" id="ARBA00004418"/>
    </source>
</evidence>
<keyword evidence="4 5" id="KW-0574">Periplasm</keyword>
<evidence type="ECO:0000313" key="7">
    <source>
        <dbReference type="EMBL" id="CAP54749.1"/>
    </source>
</evidence>
<dbReference type="InterPro" id="IPR011042">
    <property type="entry name" value="6-blade_b-propeller_TolB-like"/>
</dbReference>
<dbReference type="AlphaFoldDB" id="A9HB04"/>
<keyword evidence="5" id="KW-0132">Cell division</keyword>
<evidence type="ECO:0000256" key="5">
    <source>
        <dbReference type="HAMAP-Rule" id="MF_00671"/>
    </source>
</evidence>
<feature type="domain" description="TolB N-terminal" evidence="6">
    <location>
        <begin position="62"/>
        <end position="154"/>
    </location>
</feature>
<evidence type="ECO:0000256" key="4">
    <source>
        <dbReference type="ARBA" id="ARBA00022764"/>
    </source>
</evidence>
<comment type="function">
    <text evidence="5">Part of the Tol-Pal system, which plays a role in outer membrane invagination during cell division and is important for maintaining outer membrane integrity.</text>
</comment>
<dbReference type="NCBIfam" id="TIGR02800">
    <property type="entry name" value="propeller_TolB"/>
    <property type="match status" value="1"/>
</dbReference>
<comment type="similarity">
    <text evidence="2 5">Belongs to the TolB family.</text>
</comment>
<dbReference type="InterPro" id="IPR014167">
    <property type="entry name" value="Tol-Pal_TolB"/>
</dbReference>
<dbReference type="GO" id="GO:0051301">
    <property type="term" value="P:cell division"/>
    <property type="evidence" value="ECO:0007669"/>
    <property type="project" value="UniProtKB-UniRule"/>
</dbReference>
<dbReference type="EMBL" id="AM889285">
    <property type="protein sequence ID" value="CAP54749.1"/>
    <property type="molecule type" value="Genomic_DNA"/>
</dbReference>
<protein>
    <recommendedName>
        <fullName evidence="5">Tol-Pal system protein TolB</fullName>
    </recommendedName>
</protein>
<dbReference type="Pfam" id="PF04052">
    <property type="entry name" value="TolB_N"/>
    <property type="match status" value="1"/>
</dbReference>
<evidence type="ECO:0000259" key="6">
    <source>
        <dbReference type="Pfam" id="PF04052"/>
    </source>
</evidence>
<evidence type="ECO:0000313" key="8">
    <source>
        <dbReference type="Proteomes" id="UP000001176"/>
    </source>
</evidence>
<dbReference type="PANTHER" id="PTHR36842:SF1">
    <property type="entry name" value="PROTEIN TOLB"/>
    <property type="match status" value="1"/>
</dbReference>
<evidence type="ECO:0000256" key="3">
    <source>
        <dbReference type="ARBA" id="ARBA00022729"/>
    </source>
</evidence>
<dbReference type="SUPFAM" id="SSF52964">
    <property type="entry name" value="TolB, N-terminal domain"/>
    <property type="match status" value="1"/>
</dbReference>
<dbReference type="Gene3D" id="2.120.10.30">
    <property type="entry name" value="TolB, C-terminal domain"/>
    <property type="match status" value="1"/>
</dbReference>
<reference evidence="7 8" key="1">
    <citation type="journal article" date="2009" name="BMC Genomics">
        <title>Complete genome sequence of the sugarcane nitrogen-fixing endophyte Gluconacetobacter diazotrophicus Pal5.</title>
        <authorList>
            <person name="Bertalan M."/>
            <person name="Albano R."/>
            <person name="Padua V."/>
            <person name="Rouws L."/>
            <person name="Rojas C."/>
            <person name="Hemerly A."/>
            <person name="Teixeira K."/>
            <person name="Schwab S."/>
            <person name="Araujo J."/>
            <person name="Oliveira A."/>
            <person name="Franca L."/>
            <person name="Magalhaes V."/>
            <person name="Alqueres S."/>
            <person name="Cardoso A."/>
            <person name="Almeida W."/>
            <person name="Loureiro M.M."/>
            <person name="Nogueira E."/>
            <person name="Cidade D."/>
            <person name="Oliveira D."/>
            <person name="Simao T."/>
            <person name="Macedo J."/>
            <person name="Valadao A."/>
            <person name="Dreschsel M."/>
            <person name="Freitas F."/>
            <person name="Vidal M."/>
            <person name="Guedes H."/>
            <person name="Rodrigues E."/>
            <person name="Meneses C."/>
            <person name="Brioso P."/>
            <person name="Pozzer L."/>
            <person name="Figueiredo D."/>
            <person name="Montano H."/>
            <person name="Junior J."/>
            <person name="Filho G."/>
            <person name="Flores V."/>
            <person name="Ferreira B."/>
            <person name="Branco A."/>
            <person name="Gonzalez P."/>
            <person name="Guillobel H."/>
            <person name="Lemos M."/>
            <person name="Seibel L."/>
            <person name="Macedo J."/>
            <person name="Alves-Ferreira M."/>
            <person name="Sachetto-Martins G."/>
            <person name="Coelho A."/>
            <person name="Santos E."/>
            <person name="Amaral G."/>
            <person name="Neves A."/>
            <person name="Pacheco A.B."/>
            <person name="Carvalho D."/>
            <person name="Lery L."/>
            <person name="Bisch P."/>
            <person name="Rossle S.C."/>
            <person name="Urmenyi T."/>
            <person name="Kruger W.V."/>
            <person name="Martins O."/>
            <person name="Baldani J.I."/>
            <person name="Ferreira P.C."/>
        </authorList>
    </citation>
    <scope>NUCLEOTIDE SEQUENCE [LARGE SCALE GENOMIC DNA]</scope>
    <source>
        <strain evidence="8">ATCC 49037 / DSM 5601 / CCUG 37298 / CIP 103539 / LMG 7603 / PAl5</strain>
    </source>
</reference>
<dbReference type="Pfam" id="PF07676">
    <property type="entry name" value="PD40"/>
    <property type="match status" value="3"/>
</dbReference>
<organism evidence="7 8">
    <name type="scientific">Gluconacetobacter diazotrophicus (strain ATCC 49037 / DSM 5601 / CCUG 37298 / CIP 103539 / LMG 7603 / PAl5)</name>
    <dbReference type="NCBI Taxonomy" id="272568"/>
    <lineage>
        <taxon>Bacteria</taxon>
        <taxon>Pseudomonadati</taxon>
        <taxon>Pseudomonadota</taxon>
        <taxon>Alphaproteobacteria</taxon>
        <taxon>Acetobacterales</taxon>
        <taxon>Acetobacteraceae</taxon>
        <taxon>Gluconacetobacter</taxon>
    </lineage>
</organism>
<dbReference type="Proteomes" id="UP000001176">
    <property type="component" value="Chromosome"/>
</dbReference>
<keyword evidence="8" id="KW-1185">Reference proteome</keyword>
<accession>A9HB04</accession>
<dbReference type="InterPro" id="IPR007195">
    <property type="entry name" value="TolB_N"/>
</dbReference>
<dbReference type="KEGG" id="gdi:GDI0806"/>
<keyword evidence="5" id="KW-0131">Cell cycle</keyword>
<dbReference type="GO" id="GO:0042597">
    <property type="term" value="C:periplasmic space"/>
    <property type="evidence" value="ECO:0007669"/>
    <property type="project" value="UniProtKB-SubCell"/>
</dbReference>
<dbReference type="RefSeq" id="WP_012223563.1">
    <property type="nucleotide sequence ID" value="NC_010125.1"/>
</dbReference>
<evidence type="ECO:0000256" key="2">
    <source>
        <dbReference type="ARBA" id="ARBA00009820"/>
    </source>
</evidence>